<dbReference type="HAMAP" id="MF_00123">
    <property type="entry name" value="Arg_tRNA_synth"/>
    <property type="match status" value="1"/>
</dbReference>
<organism evidence="13 14">
    <name type="scientific">Ferruginivarius sediminum</name>
    <dbReference type="NCBI Taxonomy" id="2661937"/>
    <lineage>
        <taxon>Bacteria</taxon>
        <taxon>Pseudomonadati</taxon>
        <taxon>Pseudomonadota</taxon>
        <taxon>Alphaproteobacteria</taxon>
        <taxon>Rhodospirillales</taxon>
        <taxon>Rhodospirillaceae</taxon>
        <taxon>Ferruginivarius</taxon>
    </lineage>
</organism>
<evidence type="ECO:0000259" key="11">
    <source>
        <dbReference type="SMART" id="SM00836"/>
    </source>
</evidence>
<dbReference type="AlphaFoldDB" id="A0A369TE72"/>
<evidence type="ECO:0000256" key="3">
    <source>
        <dbReference type="ARBA" id="ARBA00022598"/>
    </source>
</evidence>
<dbReference type="Pfam" id="PF00750">
    <property type="entry name" value="tRNA-synt_1d"/>
    <property type="match status" value="1"/>
</dbReference>
<comment type="caution">
    <text evidence="13">The sequence shown here is derived from an EMBL/GenBank/DDBJ whole genome shotgun (WGS) entry which is preliminary data.</text>
</comment>
<dbReference type="PANTHER" id="PTHR11956:SF5">
    <property type="entry name" value="ARGININE--TRNA LIGASE, CYTOPLASMIC"/>
    <property type="match status" value="1"/>
</dbReference>
<name>A0A369TE72_9PROT</name>
<dbReference type="CDD" id="cd00671">
    <property type="entry name" value="ArgRS_core"/>
    <property type="match status" value="1"/>
</dbReference>
<evidence type="ECO:0000256" key="4">
    <source>
        <dbReference type="ARBA" id="ARBA00022741"/>
    </source>
</evidence>
<keyword evidence="6 9" id="KW-0648">Protein biosynthesis</keyword>
<evidence type="ECO:0000256" key="9">
    <source>
        <dbReference type="HAMAP-Rule" id="MF_00123"/>
    </source>
</evidence>
<comment type="subcellular location">
    <subcellularLocation>
        <location evidence="9">Cytoplasm</location>
    </subcellularLocation>
</comment>
<dbReference type="Proteomes" id="UP000253941">
    <property type="component" value="Unassembled WGS sequence"/>
</dbReference>
<dbReference type="InterPro" id="IPR001412">
    <property type="entry name" value="aa-tRNA-synth_I_CS"/>
</dbReference>
<dbReference type="GO" id="GO:0006420">
    <property type="term" value="P:arginyl-tRNA aminoacylation"/>
    <property type="evidence" value="ECO:0007669"/>
    <property type="project" value="UniProtKB-UniRule"/>
</dbReference>
<dbReference type="GO" id="GO:0005524">
    <property type="term" value="F:ATP binding"/>
    <property type="evidence" value="ECO:0007669"/>
    <property type="project" value="UniProtKB-UniRule"/>
</dbReference>
<evidence type="ECO:0000313" key="13">
    <source>
        <dbReference type="EMBL" id="RDD62854.1"/>
    </source>
</evidence>
<dbReference type="InterPro" id="IPR009080">
    <property type="entry name" value="tRNAsynth_Ia_anticodon-bd"/>
</dbReference>
<keyword evidence="3 9" id="KW-0436">Ligase</keyword>
<evidence type="ECO:0000256" key="10">
    <source>
        <dbReference type="RuleBase" id="RU363038"/>
    </source>
</evidence>
<comment type="catalytic activity">
    <reaction evidence="8 9">
        <text>tRNA(Arg) + L-arginine + ATP = L-arginyl-tRNA(Arg) + AMP + diphosphate</text>
        <dbReference type="Rhea" id="RHEA:20301"/>
        <dbReference type="Rhea" id="RHEA-COMP:9658"/>
        <dbReference type="Rhea" id="RHEA-COMP:9673"/>
        <dbReference type="ChEBI" id="CHEBI:30616"/>
        <dbReference type="ChEBI" id="CHEBI:32682"/>
        <dbReference type="ChEBI" id="CHEBI:33019"/>
        <dbReference type="ChEBI" id="CHEBI:78442"/>
        <dbReference type="ChEBI" id="CHEBI:78513"/>
        <dbReference type="ChEBI" id="CHEBI:456215"/>
        <dbReference type="EC" id="6.1.1.19"/>
    </reaction>
</comment>
<evidence type="ECO:0000256" key="7">
    <source>
        <dbReference type="ARBA" id="ARBA00023146"/>
    </source>
</evidence>
<dbReference type="Gene3D" id="3.30.1360.70">
    <property type="entry name" value="Arginyl tRNA synthetase N-terminal domain"/>
    <property type="match status" value="1"/>
</dbReference>
<keyword evidence="4 9" id="KW-0547">Nucleotide-binding</keyword>
<keyword evidence="2 9" id="KW-0963">Cytoplasm</keyword>
<reference evidence="13 14" key="1">
    <citation type="submission" date="2018-07" db="EMBL/GenBank/DDBJ databases">
        <title>Venubactetium sediminum gen. nov., sp. nov., isolated from a marine solar saltern.</title>
        <authorList>
            <person name="Wang S."/>
        </authorList>
    </citation>
    <scope>NUCLEOTIDE SEQUENCE [LARGE SCALE GENOMIC DNA]</scope>
    <source>
        <strain evidence="13 14">WD2A32</strain>
    </source>
</reference>
<dbReference type="GO" id="GO:0005737">
    <property type="term" value="C:cytoplasm"/>
    <property type="evidence" value="ECO:0007669"/>
    <property type="project" value="UniProtKB-SubCell"/>
</dbReference>
<evidence type="ECO:0000256" key="6">
    <source>
        <dbReference type="ARBA" id="ARBA00022917"/>
    </source>
</evidence>
<proteinExistence type="inferred from homology"/>
<evidence type="ECO:0000256" key="1">
    <source>
        <dbReference type="ARBA" id="ARBA00005594"/>
    </source>
</evidence>
<dbReference type="RefSeq" id="WP_114581429.1">
    <property type="nucleotide sequence ID" value="NZ_QPMH01000004.1"/>
</dbReference>
<dbReference type="Pfam" id="PF03485">
    <property type="entry name" value="Arg_tRNA_synt_N"/>
    <property type="match status" value="1"/>
</dbReference>
<feature type="domain" description="Arginyl tRNA synthetase N-terminal" evidence="12">
    <location>
        <begin position="3"/>
        <end position="88"/>
    </location>
</feature>
<keyword evidence="14" id="KW-1185">Reference proteome</keyword>
<evidence type="ECO:0000256" key="2">
    <source>
        <dbReference type="ARBA" id="ARBA00022490"/>
    </source>
</evidence>
<dbReference type="PANTHER" id="PTHR11956">
    <property type="entry name" value="ARGINYL-TRNA SYNTHETASE"/>
    <property type="match status" value="1"/>
</dbReference>
<dbReference type="EC" id="6.1.1.19" evidence="9"/>
<dbReference type="InterPro" id="IPR014729">
    <property type="entry name" value="Rossmann-like_a/b/a_fold"/>
</dbReference>
<comment type="subunit">
    <text evidence="9">Monomer.</text>
</comment>
<dbReference type="InterPro" id="IPR005148">
    <property type="entry name" value="Arg-tRNA-synth_N"/>
</dbReference>
<evidence type="ECO:0000313" key="14">
    <source>
        <dbReference type="Proteomes" id="UP000253941"/>
    </source>
</evidence>
<dbReference type="SMART" id="SM00836">
    <property type="entry name" value="DALR_1"/>
    <property type="match status" value="1"/>
</dbReference>
<evidence type="ECO:0000259" key="12">
    <source>
        <dbReference type="SMART" id="SM01016"/>
    </source>
</evidence>
<dbReference type="EMBL" id="QPMH01000004">
    <property type="protein sequence ID" value="RDD62854.1"/>
    <property type="molecule type" value="Genomic_DNA"/>
</dbReference>
<feature type="short sequence motif" description="'HIGH' region" evidence="9">
    <location>
        <begin position="124"/>
        <end position="134"/>
    </location>
</feature>
<dbReference type="SUPFAM" id="SSF52374">
    <property type="entry name" value="Nucleotidylyl transferase"/>
    <property type="match status" value="1"/>
</dbReference>
<dbReference type="SMART" id="SM01016">
    <property type="entry name" value="Arg_tRNA_synt_N"/>
    <property type="match status" value="1"/>
</dbReference>
<sequence>MTTSLLATLRHALRGAFETAGFDPETVIVETSRRPELGQFQCNSAMQLAKTHRTKPRDIAERLVAALGAVPFITDLAIAGPGFVNFNLTDEFLAVRANDMAGDARLGFPKVEAPAKVVIDYGGPNVAKPMHVGHLRASIIGEALKRIMRFRGHDVVGDVHLGDWGLPIGMLIHELSLRQPGLPYFDAAKTEGFPEESPVTIDDLEEMYPAAVSRCRENDDDMQAARRKTAELQNGRPGYIALWRHFMQTSRASQAGDFDRLGVSFDLWRGESDVADLVQPLVRDLQARGIAEVDQGAILIRFKPAEDDGSEEEGEGDEEELTPLILVTSDGTVTYAATDLATIQDRVARLSPDLSLYVVDSRQGLHFRQVFEAAQRAGLNDGMGMEHIGFGTVNGPDGKPLKTRSGGVPRLGDLLDQANEEAGKRLAEHRLGLEFGEAERADIAHKVGLAAIKFADLNHQRTANYAFDLANFTRFEGKTGPYLLYTVVRLNSVLAKGGGVPADARFTAFSTQVERDLLIRIATLPEVLKRVEERRAPNVLCDFAYDLAQQINAFYHEVPVNQEPDPGRRAHLTLLVDVSARALTLVLELLGIEVPARM</sequence>
<dbReference type="Gene3D" id="3.40.50.620">
    <property type="entry name" value="HUPs"/>
    <property type="match status" value="1"/>
</dbReference>
<dbReference type="InterPro" id="IPR035684">
    <property type="entry name" value="ArgRS_core"/>
</dbReference>
<accession>A0A369TE72</accession>
<dbReference type="SUPFAM" id="SSF55190">
    <property type="entry name" value="Arginyl-tRNA synthetase (ArgRS), N-terminal 'additional' domain"/>
    <property type="match status" value="1"/>
</dbReference>
<protein>
    <recommendedName>
        <fullName evidence="9">Arginine--tRNA ligase</fullName>
        <ecNumber evidence="9">6.1.1.19</ecNumber>
    </recommendedName>
    <alternativeName>
        <fullName evidence="9">Arginyl-tRNA synthetase</fullName>
        <shortName evidence="9">ArgRS</shortName>
    </alternativeName>
</protein>
<dbReference type="PROSITE" id="PS00178">
    <property type="entry name" value="AA_TRNA_LIGASE_I"/>
    <property type="match status" value="1"/>
</dbReference>
<dbReference type="PRINTS" id="PR01038">
    <property type="entry name" value="TRNASYNTHARG"/>
</dbReference>
<dbReference type="InterPro" id="IPR008909">
    <property type="entry name" value="DALR_anticod-bd"/>
</dbReference>
<keyword evidence="5 9" id="KW-0067">ATP-binding</keyword>
<dbReference type="GO" id="GO:0004814">
    <property type="term" value="F:arginine-tRNA ligase activity"/>
    <property type="evidence" value="ECO:0007669"/>
    <property type="project" value="UniProtKB-UniRule"/>
</dbReference>
<gene>
    <name evidence="9" type="primary">argS</name>
    <name evidence="13" type="ORF">DRB17_06770</name>
</gene>
<dbReference type="Pfam" id="PF05746">
    <property type="entry name" value="DALR_1"/>
    <property type="match status" value="1"/>
</dbReference>
<comment type="similarity">
    <text evidence="1 9 10">Belongs to the class-I aminoacyl-tRNA synthetase family.</text>
</comment>
<dbReference type="InterPro" id="IPR036695">
    <property type="entry name" value="Arg-tRNA-synth_N_sf"/>
</dbReference>
<dbReference type="InterPro" id="IPR001278">
    <property type="entry name" value="Arg-tRNA-ligase"/>
</dbReference>
<dbReference type="NCBIfam" id="TIGR00456">
    <property type="entry name" value="argS"/>
    <property type="match status" value="1"/>
</dbReference>
<dbReference type="Gene3D" id="1.10.730.10">
    <property type="entry name" value="Isoleucyl-tRNA Synthetase, Domain 1"/>
    <property type="match status" value="1"/>
</dbReference>
<keyword evidence="7 9" id="KW-0030">Aminoacyl-tRNA synthetase</keyword>
<evidence type="ECO:0000256" key="8">
    <source>
        <dbReference type="ARBA" id="ARBA00049339"/>
    </source>
</evidence>
<dbReference type="SUPFAM" id="SSF47323">
    <property type="entry name" value="Anticodon-binding domain of a subclass of class I aminoacyl-tRNA synthetases"/>
    <property type="match status" value="1"/>
</dbReference>
<evidence type="ECO:0000256" key="5">
    <source>
        <dbReference type="ARBA" id="ARBA00022840"/>
    </source>
</evidence>
<feature type="domain" description="DALR anticodon binding" evidence="11">
    <location>
        <begin position="483"/>
        <end position="598"/>
    </location>
</feature>